<dbReference type="InterPro" id="IPR038765">
    <property type="entry name" value="Papain-like_cys_pep_sf"/>
</dbReference>
<name>A0A921UBP4_SORBI</name>
<dbReference type="Gene3D" id="3.40.395.10">
    <property type="entry name" value="Adenoviral Proteinase, Chain A"/>
    <property type="match status" value="2"/>
</dbReference>
<evidence type="ECO:0000313" key="7">
    <source>
        <dbReference type="EMBL" id="KAG0524890.1"/>
    </source>
</evidence>
<evidence type="ECO:0000256" key="2">
    <source>
        <dbReference type="ARBA" id="ARBA00022670"/>
    </source>
</evidence>
<dbReference type="InterPro" id="IPR003653">
    <property type="entry name" value="Peptidase_C48_C"/>
</dbReference>
<keyword evidence="3" id="KW-0378">Hydrolase</keyword>
<comment type="similarity">
    <text evidence="1">Belongs to the peptidase C48 family.</text>
</comment>
<dbReference type="Pfam" id="PF02902">
    <property type="entry name" value="Peptidase_C48"/>
    <property type="match status" value="1"/>
</dbReference>
<dbReference type="PROSITE" id="PS50600">
    <property type="entry name" value="ULP_PROTEASE"/>
    <property type="match status" value="1"/>
</dbReference>
<feature type="compositionally biased region" description="Basic and acidic residues" evidence="5">
    <location>
        <begin position="7"/>
        <end position="23"/>
    </location>
</feature>
<dbReference type="AlphaFoldDB" id="A0A921UBP4"/>
<dbReference type="GO" id="GO:0008234">
    <property type="term" value="F:cysteine-type peptidase activity"/>
    <property type="evidence" value="ECO:0007669"/>
    <property type="project" value="UniProtKB-KW"/>
</dbReference>
<comment type="caution">
    <text evidence="7">The sequence shown here is derived from an EMBL/GenBank/DDBJ whole genome shotgun (WGS) entry which is preliminary data.</text>
</comment>
<proteinExistence type="inferred from homology"/>
<keyword evidence="4" id="KW-0788">Thiol protease</keyword>
<reference evidence="7" key="2">
    <citation type="submission" date="2020-10" db="EMBL/GenBank/DDBJ databases">
        <authorList>
            <person name="Cooper E.A."/>
            <person name="Brenton Z.W."/>
            <person name="Flinn B.S."/>
            <person name="Jenkins J."/>
            <person name="Shu S."/>
            <person name="Flowers D."/>
            <person name="Luo F."/>
            <person name="Wang Y."/>
            <person name="Xia P."/>
            <person name="Barry K."/>
            <person name="Daum C."/>
            <person name="Lipzen A."/>
            <person name="Yoshinaga Y."/>
            <person name="Schmutz J."/>
            <person name="Saski C."/>
            <person name="Vermerris W."/>
            <person name="Kresovich S."/>
        </authorList>
    </citation>
    <scope>NUCLEOTIDE SEQUENCE</scope>
</reference>
<dbReference type="PANTHER" id="PTHR12606:SF150">
    <property type="entry name" value="UBIQUITIN-LIKE PROTEASE FAMILY PROFILE DOMAIN-CONTAINING PROTEIN"/>
    <property type="match status" value="1"/>
</dbReference>
<dbReference type="Proteomes" id="UP000807115">
    <property type="component" value="Chromosome 6"/>
</dbReference>
<feature type="region of interest" description="Disordered" evidence="5">
    <location>
        <begin position="1"/>
        <end position="57"/>
    </location>
</feature>
<protein>
    <recommendedName>
        <fullName evidence="6">Ubiquitin-like protease family profile domain-containing protein</fullName>
    </recommendedName>
</protein>
<keyword evidence="2" id="KW-0645">Protease</keyword>
<dbReference type="EMBL" id="CM027685">
    <property type="protein sequence ID" value="KAG0524890.1"/>
    <property type="molecule type" value="Genomic_DNA"/>
</dbReference>
<evidence type="ECO:0000313" key="8">
    <source>
        <dbReference type="Proteomes" id="UP000807115"/>
    </source>
</evidence>
<evidence type="ECO:0000256" key="5">
    <source>
        <dbReference type="SAM" id="MobiDB-lite"/>
    </source>
</evidence>
<dbReference type="GO" id="GO:0006508">
    <property type="term" value="P:proteolysis"/>
    <property type="evidence" value="ECO:0007669"/>
    <property type="project" value="UniProtKB-KW"/>
</dbReference>
<dbReference type="PANTHER" id="PTHR12606">
    <property type="entry name" value="SENTRIN/SUMO-SPECIFIC PROTEASE"/>
    <property type="match status" value="1"/>
</dbReference>
<reference evidence="7" key="1">
    <citation type="journal article" date="2019" name="BMC Genomics">
        <title>A new reference genome for Sorghum bicolor reveals high levels of sequence similarity between sweet and grain genotypes: implications for the genetics of sugar metabolism.</title>
        <authorList>
            <person name="Cooper E.A."/>
            <person name="Brenton Z.W."/>
            <person name="Flinn B.S."/>
            <person name="Jenkins J."/>
            <person name="Shu S."/>
            <person name="Flowers D."/>
            <person name="Luo F."/>
            <person name="Wang Y."/>
            <person name="Xia P."/>
            <person name="Barry K."/>
            <person name="Daum C."/>
            <person name="Lipzen A."/>
            <person name="Yoshinaga Y."/>
            <person name="Schmutz J."/>
            <person name="Saski C."/>
            <person name="Vermerris W."/>
            <person name="Kresovich S."/>
        </authorList>
    </citation>
    <scope>NUCLEOTIDE SEQUENCE</scope>
</reference>
<evidence type="ECO:0000256" key="1">
    <source>
        <dbReference type="ARBA" id="ARBA00005234"/>
    </source>
</evidence>
<sequence>MTPSRTRVREEEGVRGKRVHEDDMFLAASPGRSQRRLAAAPGSPHPPPLASATAGVVPTVGCPDKFIKKDIDTEAKTEPVENDQIVLEKEMRSVSKQDSSQEIQNKNDAEISTTMDTDESVEPIDWLHRNDNYVPGCRGQRTDWLDVCYRVYFKIIAEQKVPERGKSDVDVQTKGESKKIVHQEKDGEKKRKRAHEDDVITIEPDKVQLNDNDVKTPRIQKDKELMHPANNLLVLPQYNKPKKSNMAQVMPQDYECTPQDLEVIQYMKEKSQKHLLVRIGDCWGERNDMDCLFSGNEEVNGAHLLHREGGSVYLENTWFSQLLRGDGEQDESKLSYTQDDVVETRVQNYLDVDMVFLPINITKFHWYLAVVNASEGMERLIKHALLSTPLDQTKWKHGVEVSTWEIKHKITEQMQKDGCSCGLWLINYMEYWTGTALSDQISHRDISNFRYKLPAILYNSPLNEARGLPDDGDQYETDNIEDDDITELDDLDILMSGDIKLTRTLKWKSREDLLSAIYTIIHLIGIDETFDKDWIRSTRPYPISLGLTKIKNILNEDQEMDHECLNMAIRIAVCNQYMMLKKQKYHFMDLKFAEITRFGRDQRCCGKIDKEYHEKLRKVLECWPNMEYKIKDCSHILLPYYKDGTFILFILDMQNKTVFIMDPLQDETCLGGYNQKMAYIPTLHTIARRLGLAMGLTNAKWSGNIYKWKREYPLVTKVTDNNKYWKLGGFLVYNFMKLWDGKNLPQINSVSIYSL</sequence>
<evidence type="ECO:0000259" key="6">
    <source>
        <dbReference type="PROSITE" id="PS50600"/>
    </source>
</evidence>
<organism evidence="7 8">
    <name type="scientific">Sorghum bicolor</name>
    <name type="common">Sorghum</name>
    <name type="synonym">Sorghum vulgare</name>
    <dbReference type="NCBI Taxonomy" id="4558"/>
    <lineage>
        <taxon>Eukaryota</taxon>
        <taxon>Viridiplantae</taxon>
        <taxon>Streptophyta</taxon>
        <taxon>Embryophyta</taxon>
        <taxon>Tracheophyta</taxon>
        <taxon>Spermatophyta</taxon>
        <taxon>Magnoliopsida</taxon>
        <taxon>Liliopsida</taxon>
        <taxon>Poales</taxon>
        <taxon>Poaceae</taxon>
        <taxon>PACMAD clade</taxon>
        <taxon>Panicoideae</taxon>
        <taxon>Andropogonodae</taxon>
        <taxon>Andropogoneae</taxon>
        <taxon>Sorghinae</taxon>
        <taxon>Sorghum</taxon>
    </lineage>
</organism>
<dbReference type="SUPFAM" id="SSF54001">
    <property type="entry name" value="Cysteine proteinases"/>
    <property type="match status" value="2"/>
</dbReference>
<evidence type="ECO:0000256" key="4">
    <source>
        <dbReference type="ARBA" id="ARBA00022807"/>
    </source>
</evidence>
<accession>A0A921UBP4</accession>
<gene>
    <name evidence="7" type="ORF">BDA96_06G007200</name>
</gene>
<evidence type="ECO:0000256" key="3">
    <source>
        <dbReference type="ARBA" id="ARBA00022801"/>
    </source>
</evidence>
<feature type="region of interest" description="Disordered" evidence="5">
    <location>
        <begin position="167"/>
        <end position="195"/>
    </location>
</feature>
<feature type="domain" description="Ubiquitin-like protease family profile" evidence="6">
    <location>
        <begin position="254"/>
        <end position="432"/>
    </location>
</feature>